<name>A0A926ZGS3_9CYAN</name>
<keyword evidence="3" id="KW-1185">Reference proteome</keyword>
<dbReference type="Pfam" id="PF15643">
    <property type="entry name" value="Tox-PL-2"/>
    <property type="match status" value="1"/>
</dbReference>
<dbReference type="AlphaFoldDB" id="A0A926ZGS3"/>
<gene>
    <name evidence="2" type="ORF">H6G03_12250</name>
</gene>
<comment type="caution">
    <text evidence="2">The sequence shown here is derived from an EMBL/GenBank/DDBJ whole genome shotgun (WGS) entry which is preliminary data.</text>
</comment>
<dbReference type="Proteomes" id="UP000641646">
    <property type="component" value="Unassembled WGS sequence"/>
</dbReference>
<protein>
    <recommendedName>
        <fullName evidence="1">Tox-PL-2 domain-containing protein</fullName>
    </recommendedName>
</protein>
<dbReference type="InterPro" id="IPR028910">
    <property type="entry name" value="Tox-PL-2_dom"/>
</dbReference>
<accession>A0A926ZGS3</accession>
<evidence type="ECO:0000259" key="1">
    <source>
        <dbReference type="Pfam" id="PF15643"/>
    </source>
</evidence>
<feature type="domain" description="Tox-PL-2" evidence="1">
    <location>
        <begin position="9"/>
        <end position="105"/>
    </location>
</feature>
<reference evidence="2" key="1">
    <citation type="journal article" date="2015" name="ISME J.">
        <title>Draft Genome Sequence of Streptomyces incarnatus NRRL8089, which Produces the Nucleoside Antibiotic Sinefungin.</title>
        <authorList>
            <person name="Oshima K."/>
            <person name="Hattori M."/>
            <person name="Shimizu H."/>
            <person name="Fukuda K."/>
            <person name="Nemoto M."/>
            <person name="Inagaki K."/>
            <person name="Tamura T."/>
        </authorList>
    </citation>
    <scope>NUCLEOTIDE SEQUENCE</scope>
    <source>
        <strain evidence="2">FACHB-1375</strain>
    </source>
</reference>
<sequence>MSELSKEEIYQEIGKIIADFTLYECDDCVRAIMQWLAENKIEGKIIKLKSKYNEDFILSERLERQGITEAITINGRHYGVEVLGLVFDNISTTGMTLEDWRKDFHCPSEEFIIESIDSL</sequence>
<reference evidence="2" key="2">
    <citation type="submission" date="2020-08" db="EMBL/GenBank/DDBJ databases">
        <authorList>
            <person name="Chen M."/>
            <person name="Teng W."/>
            <person name="Zhao L."/>
            <person name="Hu C."/>
            <person name="Zhou Y."/>
            <person name="Han B."/>
            <person name="Song L."/>
            <person name="Shu W."/>
        </authorList>
    </citation>
    <scope>NUCLEOTIDE SEQUENCE</scope>
    <source>
        <strain evidence="2">FACHB-1375</strain>
    </source>
</reference>
<organism evidence="2 3">
    <name type="scientific">Aerosakkonema funiforme FACHB-1375</name>
    <dbReference type="NCBI Taxonomy" id="2949571"/>
    <lineage>
        <taxon>Bacteria</taxon>
        <taxon>Bacillati</taxon>
        <taxon>Cyanobacteriota</taxon>
        <taxon>Cyanophyceae</taxon>
        <taxon>Oscillatoriophycideae</taxon>
        <taxon>Aerosakkonematales</taxon>
        <taxon>Aerosakkonemataceae</taxon>
        <taxon>Aerosakkonema</taxon>
    </lineage>
</organism>
<dbReference type="RefSeq" id="WP_190464679.1">
    <property type="nucleotide sequence ID" value="NZ_JACJPW010000027.1"/>
</dbReference>
<proteinExistence type="predicted"/>
<evidence type="ECO:0000313" key="2">
    <source>
        <dbReference type="EMBL" id="MBD2181869.1"/>
    </source>
</evidence>
<evidence type="ECO:0000313" key="3">
    <source>
        <dbReference type="Proteomes" id="UP000641646"/>
    </source>
</evidence>
<dbReference type="EMBL" id="JACJPW010000027">
    <property type="protein sequence ID" value="MBD2181869.1"/>
    <property type="molecule type" value="Genomic_DNA"/>
</dbReference>